<dbReference type="EMBL" id="JAAGWK010000010">
    <property type="protein sequence ID" value="NEL54187.1"/>
    <property type="molecule type" value="Genomic_DNA"/>
</dbReference>
<dbReference type="RefSeq" id="WP_152729995.1">
    <property type="nucleotide sequence ID" value="NZ_JAABOZ010000004.1"/>
</dbReference>
<feature type="binding site" evidence="6">
    <location>
        <position position="6"/>
    </location>
    <ligand>
        <name>Mg(2+)</name>
        <dbReference type="ChEBI" id="CHEBI:18420"/>
    </ligand>
</feature>
<keyword evidence="5 6" id="KW-0460">Magnesium</keyword>
<dbReference type="HAMAP" id="MF_00265">
    <property type="entry name" value="VapC_Nob1"/>
    <property type="match status" value="1"/>
</dbReference>
<accession>A0A7K3WCT6</accession>
<comment type="function">
    <text evidence="6">Toxic component of a toxin-antitoxin (TA) system. An RNase.</text>
</comment>
<evidence type="ECO:0000256" key="6">
    <source>
        <dbReference type="HAMAP-Rule" id="MF_00265"/>
    </source>
</evidence>
<dbReference type="InterPro" id="IPR022907">
    <property type="entry name" value="VapC_family"/>
</dbReference>
<comment type="similarity">
    <text evidence="6">Belongs to the PINc/VapC protein family.</text>
</comment>
<dbReference type="GO" id="GO:0004540">
    <property type="term" value="F:RNA nuclease activity"/>
    <property type="evidence" value="ECO:0007669"/>
    <property type="project" value="InterPro"/>
</dbReference>
<dbReference type="InterPro" id="IPR029060">
    <property type="entry name" value="PIN-like_dom_sf"/>
</dbReference>
<comment type="caution">
    <text evidence="8">The sequence shown here is derived from an EMBL/GenBank/DDBJ whole genome shotgun (WGS) entry which is preliminary data.</text>
</comment>
<organism evidence="8 9">
    <name type="scientific">Goekera deserti</name>
    <dbReference type="NCBI Taxonomy" id="2497753"/>
    <lineage>
        <taxon>Bacteria</taxon>
        <taxon>Bacillati</taxon>
        <taxon>Actinomycetota</taxon>
        <taxon>Actinomycetes</taxon>
        <taxon>Geodermatophilales</taxon>
        <taxon>Geodermatophilaceae</taxon>
        <taxon>Goekera</taxon>
    </lineage>
</organism>
<dbReference type="CDD" id="cd09874">
    <property type="entry name" value="PIN_MT3492-like"/>
    <property type="match status" value="1"/>
</dbReference>
<keyword evidence="2 6" id="KW-0540">Nuclease</keyword>
<sequence>MNVYIDTSALLKLVKREADTPALLAWLAAARRRLFGSALLHTEMYRAGLAYGLPRSAIDAVLGPVHVITVTPELLRRAGRVPAAPGRLLGTLDAVHLVSAESAAVDTLLTYDSQLSDAAAFHGLAVVAPG</sequence>
<evidence type="ECO:0000259" key="7">
    <source>
        <dbReference type="Pfam" id="PF01850"/>
    </source>
</evidence>
<feature type="domain" description="PIN" evidence="7">
    <location>
        <begin position="3"/>
        <end position="119"/>
    </location>
</feature>
<dbReference type="EC" id="3.1.-.-" evidence="6"/>
<dbReference type="GO" id="GO:0090729">
    <property type="term" value="F:toxin activity"/>
    <property type="evidence" value="ECO:0007669"/>
    <property type="project" value="UniProtKB-KW"/>
</dbReference>
<feature type="binding site" evidence="6">
    <location>
        <position position="93"/>
    </location>
    <ligand>
        <name>Mg(2+)</name>
        <dbReference type="ChEBI" id="CHEBI:18420"/>
    </ligand>
</feature>
<reference evidence="8 9" key="1">
    <citation type="submission" date="2020-02" db="EMBL/GenBank/DDBJ databases">
        <title>The whole genome sequence of CPCC 205119.</title>
        <authorList>
            <person name="Jiang Z."/>
        </authorList>
    </citation>
    <scope>NUCLEOTIDE SEQUENCE [LARGE SCALE GENOMIC DNA]</scope>
    <source>
        <strain evidence="8 9">CPCC 205119</strain>
    </source>
</reference>
<gene>
    <name evidence="6" type="primary">vapC</name>
    <name evidence="8" type="ORF">G1H19_09265</name>
</gene>
<evidence type="ECO:0000313" key="8">
    <source>
        <dbReference type="EMBL" id="NEL54187.1"/>
    </source>
</evidence>
<comment type="cofactor">
    <cofactor evidence="6">
        <name>Mg(2+)</name>
        <dbReference type="ChEBI" id="CHEBI:18420"/>
    </cofactor>
</comment>
<evidence type="ECO:0000256" key="2">
    <source>
        <dbReference type="ARBA" id="ARBA00022722"/>
    </source>
</evidence>
<dbReference type="InterPro" id="IPR002716">
    <property type="entry name" value="PIN_dom"/>
</dbReference>
<evidence type="ECO:0000256" key="1">
    <source>
        <dbReference type="ARBA" id="ARBA00022649"/>
    </source>
</evidence>
<keyword evidence="4 6" id="KW-0378">Hydrolase</keyword>
<keyword evidence="6" id="KW-0800">Toxin</keyword>
<evidence type="ECO:0000256" key="5">
    <source>
        <dbReference type="ARBA" id="ARBA00022842"/>
    </source>
</evidence>
<evidence type="ECO:0000313" key="9">
    <source>
        <dbReference type="Proteomes" id="UP000470470"/>
    </source>
</evidence>
<name>A0A7K3WCT6_9ACTN</name>
<protein>
    <recommendedName>
        <fullName evidence="6">Ribonuclease VapC</fullName>
        <shortName evidence="6">RNase VapC</shortName>
        <ecNumber evidence="6">3.1.-.-</ecNumber>
    </recommendedName>
    <alternativeName>
        <fullName evidence="6">Toxin VapC</fullName>
    </alternativeName>
</protein>
<evidence type="ECO:0000256" key="4">
    <source>
        <dbReference type="ARBA" id="ARBA00022801"/>
    </source>
</evidence>
<keyword evidence="1 6" id="KW-1277">Toxin-antitoxin system</keyword>
<evidence type="ECO:0000256" key="3">
    <source>
        <dbReference type="ARBA" id="ARBA00022723"/>
    </source>
</evidence>
<dbReference type="AlphaFoldDB" id="A0A7K3WCT6"/>
<dbReference type="Pfam" id="PF01850">
    <property type="entry name" value="PIN"/>
    <property type="match status" value="1"/>
</dbReference>
<keyword evidence="3 6" id="KW-0479">Metal-binding</keyword>
<dbReference type="GO" id="GO:0016787">
    <property type="term" value="F:hydrolase activity"/>
    <property type="evidence" value="ECO:0007669"/>
    <property type="project" value="UniProtKB-KW"/>
</dbReference>
<dbReference type="Gene3D" id="3.40.50.1010">
    <property type="entry name" value="5'-nuclease"/>
    <property type="match status" value="1"/>
</dbReference>
<keyword evidence="9" id="KW-1185">Reference proteome</keyword>
<proteinExistence type="inferred from homology"/>
<dbReference type="SUPFAM" id="SSF88723">
    <property type="entry name" value="PIN domain-like"/>
    <property type="match status" value="1"/>
</dbReference>
<dbReference type="GO" id="GO:0000287">
    <property type="term" value="F:magnesium ion binding"/>
    <property type="evidence" value="ECO:0007669"/>
    <property type="project" value="UniProtKB-UniRule"/>
</dbReference>
<dbReference type="Proteomes" id="UP000470470">
    <property type="component" value="Unassembled WGS sequence"/>
</dbReference>